<sequence>MNVEPAILAIMNHLSQRSQRIALSLTEFLVKISGEYVPQISAQVVASIRAGLMDMIRVGVIKSIAPLVEVLNKTDIQLARRFLDLIGSNEGPPRVPTPPLNRADPRLAKAGVQNTIRALGPKPNEQTATKSPISSIKSSEPPSPVGSLGRSAPLSSEFTSVTNISPAPSPDSILNTSTLATNLSSERLLSDEDLNELKNAPMQAKVLSSKTG</sequence>
<dbReference type="Proteomes" id="UP001626550">
    <property type="component" value="Unassembled WGS sequence"/>
</dbReference>
<gene>
    <name evidence="3" type="primary">INTS3_4</name>
    <name evidence="3" type="ORF">Ciccas_013116</name>
</gene>
<dbReference type="EMBL" id="JBJKFK010005374">
    <property type="protein sequence ID" value="KAL3308353.1"/>
    <property type="molecule type" value="Genomic_DNA"/>
</dbReference>
<feature type="compositionally biased region" description="Polar residues" evidence="1">
    <location>
        <begin position="153"/>
        <end position="178"/>
    </location>
</feature>
<feature type="region of interest" description="Disordered" evidence="1">
    <location>
        <begin position="193"/>
        <end position="212"/>
    </location>
</feature>
<evidence type="ECO:0000256" key="1">
    <source>
        <dbReference type="SAM" id="MobiDB-lite"/>
    </source>
</evidence>
<comment type="caution">
    <text evidence="3">The sequence shown here is derived from an EMBL/GenBank/DDBJ whole genome shotgun (WGS) entry which is preliminary data.</text>
</comment>
<evidence type="ECO:0000313" key="4">
    <source>
        <dbReference type="Proteomes" id="UP001626550"/>
    </source>
</evidence>
<dbReference type="InterPro" id="IPR019333">
    <property type="entry name" value="INTS3_N"/>
</dbReference>
<evidence type="ECO:0000313" key="3">
    <source>
        <dbReference type="EMBL" id="KAL3308353.1"/>
    </source>
</evidence>
<accession>A0ABD2PMT3</accession>
<dbReference type="AlphaFoldDB" id="A0ABD2PMT3"/>
<name>A0ABD2PMT3_9PLAT</name>
<reference evidence="3 4" key="1">
    <citation type="submission" date="2024-11" db="EMBL/GenBank/DDBJ databases">
        <title>Adaptive evolution of stress response genes in parasites aligns with host niche diversity.</title>
        <authorList>
            <person name="Hahn C."/>
            <person name="Resl P."/>
        </authorList>
    </citation>
    <scope>NUCLEOTIDE SEQUENCE [LARGE SCALE GENOMIC DNA]</scope>
    <source>
        <strain evidence="3">EGGRZ-B1_66</strain>
        <tissue evidence="3">Body</tissue>
    </source>
</reference>
<evidence type="ECO:0000259" key="2">
    <source>
        <dbReference type="Pfam" id="PF10189"/>
    </source>
</evidence>
<protein>
    <submittedName>
        <fullName evidence="3">Integrator complex subunit 3</fullName>
    </submittedName>
</protein>
<keyword evidence="4" id="KW-1185">Reference proteome</keyword>
<feature type="domain" description="Integrator complex subunit 3 N-terminal" evidence="2">
    <location>
        <begin position="1"/>
        <end position="70"/>
    </location>
</feature>
<dbReference type="Pfam" id="PF10189">
    <property type="entry name" value="Ints3_N"/>
    <property type="match status" value="1"/>
</dbReference>
<organism evidence="3 4">
    <name type="scientific">Cichlidogyrus casuarinus</name>
    <dbReference type="NCBI Taxonomy" id="1844966"/>
    <lineage>
        <taxon>Eukaryota</taxon>
        <taxon>Metazoa</taxon>
        <taxon>Spiralia</taxon>
        <taxon>Lophotrochozoa</taxon>
        <taxon>Platyhelminthes</taxon>
        <taxon>Monogenea</taxon>
        <taxon>Monopisthocotylea</taxon>
        <taxon>Dactylogyridea</taxon>
        <taxon>Ancyrocephalidae</taxon>
        <taxon>Cichlidogyrus</taxon>
    </lineage>
</organism>
<feature type="region of interest" description="Disordered" evidence="1">
    <location>
        <begin position="116"/>
        <end position="178"/>
    </location>
</feature>
<feature type="compositionally biased region" description="Low complexity" evidence="1">
    <location>
        <begin position="130"/>
        <end position="140"/>
    </location>
</feature>
<proteinExistence type="predicted"/>